<dbReference type="AlphaFoldDB" id="A0A4C1U2G6"/>
<proteinExistence type="predicted"/>
<gene>
    <name evidence="1" type="ORF">EVAR_13792_1</name>
</gene>
<evidence type="ECO:0000313" key="1">
    <source>
        <dbReference type="EMBL" id="GBP20026.1"/>
    </source>
</evidence>
<keyword evidence="2" id="KW-1185">Reference proteome</keyword>
<accession>A0A4C1U2G6</accession>
<dbReference type="Proteomes" id="UP000299102">
    <property type="component" value="Unassembled WGS sequence"/>
</dbReference>
<organism evidence="1 2">
    <name type="scientific">Eumeta variegata</name>
    <name type="common">Bagworm moth</name>
    <name type="synonym">Eumeta japonica</name>
    <dbReference type="NCBI Taxonomy" id="151549"/>
    <lineage>
        <taxon>Eukaryota</taxon>
        <taxon>Metazoa</taxon>
        <taxon>Ecdysozoa</taxon>
        <taxon>Arthropoda</taxon>
        <taxon>Hexapoda</taxon>
        <taxon>Insecta</taxon>
        <taxon>Pterygota</taxon>
        <taxon>Neoptera</taxon>
        <taxon>Endopterygota</taxon>
        <taxon>Lepidoptera</taxon>
        <taxon>Glossata</taxon>
        <taxon>Ditrysia</taxon>
        <taxon>Tineoidea</taxon>
        <taxon>Psychidae</taxon>
        <taxon>Oiketicinae</taxon>
        <taxon>Eumeta</taxon>
    </lineage>
</organism>
<evidence type="ECO:0000313" key="2">
    <source>
        <dbReference type="Proteomes" id="UP000299102"/>
    </source>
</evidence>
<name>A0A4C1U2G6_EUMVA</name>
<sequence>MKPSRDSYAEEPLGSTHRIVTRRRHLHTSQAAMYRIWRDLLTQRSLVTVILVDGPHARRRRVSRAFDRLTFLRASIFKPLSPPYRTRAQAAHFE</sequence>
<protein>
    <submittedName>
        <fullName evidence="1">Uncharacterized protein</fullName>
    </submittedName>
</protein>
<comment type="caution">
    <text evidence="1">The sequence shown here is derived from an EMBL/GenBank/DDBJ whole genome shotgun (WGS) entry which is preliminary data.</text>
</comment>
<dbReference type="EMBL" id="BGZK01000114">
    <property type="protein sequence ID" value="GBP20026.1"/>
    <property type="molecule type" value="Genomic_DNA"/>
</dbReference>
<reference evidence="1 2" key="1">
    <citation type="journal article" date="2019" name="Commun. Biol.">
        <title>The bagworm genome reveals a unique fibroin gene that provides high tensile strength.</title>
        <authorList>
            <person name="Kono N."/>
            <person name="Nakamura H."/>
            <person name="Ohtoshi R."/>
            <person name="Tomita M."/>
            <person name="Numata K."/>
            <person name="Arakawa K."/>
        </authorList>
    </citation>
    <scope>NUCLEOTIDE SEQUENCE [LARGE SCALE GENOMIC DNA]</scope>
</reference>